<dbReference type="EMBL" id="KN823027">
    <property type="protein sequence ID" value="KIO26270.1"/>
    <property type="molecule type" value="Genomic_DNA"/>
</dbReference>
<evidence type="ECO:0000256" key="7">
    <source>
        <dbReference type="SAM" id="MobiDB-lite"/>
    </source>
</evidence>
<dbReference type="FunFam" id="1.20.1250.20:FF:000286">
    <property type="entry name" value="MFS efflux transporter"/>
    <property type="match status" value="1"/>
</dbReference>
<evidence type="ECO:0000256" key="5">
    <source>
        <dbReference type="ARBA" id="ARBA00022989"/>
    </source>
</evidence>
<dbReference type="GO" id="GO:0012505">
    <property type="term" value="C:endomembrane system"/>
    <property type="evidence" value="ECO:0007669"/>
    <property type="project" value="UniProtKB-SubCell"/>
</dbReference>
<accession>A0A0C3Q8S5</accession>
<gene>
    <name evidence="10" type="ORF">M407DRAFT_202960</name>
</gene>
<feature type="transmembrane region" description="Helical" evidence="8">
    <location>
        <begin position="379"/>
        <end position="400"/>
    </location>
</feature>
<evidence type="ECO:0000256" key="3">
    <source>
        <dbReference type="ARBA" id="ARBA00022448"/>
    </source>
</evidence>
<dbReference type="InterPro" id="IPR020846">
    <property type="entry name" value="MFS_dom"/>
</dbReference>
<evidence type="ECO:0000256" key="2">
    <source>
        <dbReference type="ARBA" id="ARBA00008335"/>
    </source>
</evidence>
<dbReference type="STRING" id="1051891.A0A0C3Q8S5"/>
<feature type="transmembrane region" description="Helical" evidence="8">
    <location>
        <begin position="200"/>
        <end position="222"/>
    </location>
</feature>
<feature type="transmembrane region" description="Helical" evidence="8">
    <location>
        <begin position="234"/>
        <end position="254"/>
    </location>
</feature>
<evidence type="ECO:0000259" key="9">
    <source>
        <dbReference type="PROSITE" id="PS50850"/>
    </source>
</evidence>
<feature type="transmembrane region" description="Helical" evidence="8">
    <location>
        <begin position="407"/>
        <end position="430"/>
    </location>
</feature>
<evidence type="ECO:0000313" key="11">
    <source>
        <dbReference type="Proteomes" id="UP000054248"/>
    </source>
</evidence>
<sequence length="470" mass="50135">MASLHPNLSAEYLSRSLSVLTPTVSLGRESKTSTVHRTVHETSDGIELSRLPTLQDRTPTTELPAPSISGSNSPSPKSLLLYRTAAYGIMILEGWSDATAGPLLPVIQRHYNINFTVVSMLFVTSATGFALGAIVNVPLTDRYGLGKIITVCAALQILAYAIIPPALPFPVMCASYALIGFTMALQNAQCNVFVSSLPGNASSAMGLLHGFYGIGASAAPLVATQVGQTGHWSYFYLTSLGLAVLNLVFSLYVFKLKRLEELIPPHENAEEAPILQGSKYGAILRRKQVHLLAAFAMVYVGAEVTIGGWIVTFLEQLRGGGPSAGYVSSGFFGGLTLGRFILWPLNDLLGKHRAIYVYMVVAAGLELVVWLVPNLITNAVAVAIVGMALGPMYPIVMNVAAEVLPKWILAGSIGFVASTGQVGSALFPFLTGLLATKRGVGVLQPLVIGLFGLMAALWLIFMLNTRRRTD</sequence>
<keyword evidence="3" id="KW-0813">Transport</keyword>
<dbReference type="InterPro" id="IPR051788">
    <property type="entry name" value="MFS_Transporter"/>
</dbReference>
<feature type="transmembrane region" description="Helical" evidence="8">
    <location>
        <begin position="442"/>
        <end position="463"/>
    </location>
</feature>
<keyword evidence="5 8" id="KW-1133">Transmembrane helix</keyword>
<proteinExistence type="inferred from homology"/>
<reference evidence="11" key="2">
    <citation type="submission" date="2015-01" db="EMBL/GenBank/DDBJ databases">
        <title>Evolutionary Origins and Diversification of the Mycorrhizal Mutualists.</title>
        <authorList>
            <consortium name="DOE Joint Genome Institute"/>
            <consortium name="Mycorrhizal Genomics Consortium"/>
            <person name="Kohler A."/>
            <person name="Kuo A."/>
            <person name="Nagy L.G."/>
            <person name="Floudas D."/>
            <person name="Copeland A."/>
            <person name="Barry K.W."/>
            <person name="Cichocki N."/>
            <person name="Veneault-Fourrey C."/>
            <person name="LaButti K."/>
            <person name="Lindquist E.A."/>
            <person name="Lipzen A."/>
            <person name="Lundell T."/>
            <person name="Morin E."/>
            <person name="Murat C."/>
            <person name="Riley R."/>
            <person name="Ohm R."/>
            <person name="Sun H."/>
            <person name="Tunlid A."/>
            <person name="Henrissat B."/>
            <person name="Grigoriev I.V."/>
            <person name="Hibbett D.S."/>
            <person name="Martin F."/>
        </authorList>
    </citation>
    <scope>NUCLEOTIDE SEQUENCE [LARGE SCALE GENOMIC DNA]</scope>
    <source>
        <strain evidence="11">MUT 4182</strain>
    </source>
</reference>
<reference evidence="10 11" key="1">
    <citation type="submission" date="2014-04" db="EMBL/GenBank/DDBJ databases">
        <authorList>
            <consortium name="DOE Joint Genome Institute"/>
            <person name="Kuo A."/>
            <person name="Girlanda M."/>
            <person name="Perotto S."/>
            <person name="Kohler A."/>
            <person name="Nagy L.G."/>
            <person name="Floudas D."/>
            <person name="Copeland A."/>
            <person name="Barry K.W."/>
            <person name="Cichocki N."/>
            <person name="Veneault-Fourrey C."/>
            <person name="LaButti K."/>
            <person name="Lindquist E.A."/>
            <person name="Lipzen A."/>
            <person name="Lundell T."/>
            <person name="Morin E."/>
            <person name="Murat C."/>
            <person name="Sun H."/>
            <person name="Tunlid A."/>
            <person name="Henrissat B."/>
            <person name="Grigoriev I.V."/>
            <person name="Hibbett D.S."/>
            <person name="Martin F."/>
            <person name="Nordberg H.P."/>
            <person name="Cantor M.N."/>
            <person name="Hua S.X."/>
        </authorList>
    </citation>
    <scope>NUCLEOTIDE SEQUENCE [LARGE SCALE GENOMIC DNA]</scope>
    <source>
        <strain evidence="10 11">MUT 4182</strain>
    </source>
</reference>
<evidence type="ECO:0000256" key="4">
    <source>
        <dbReference type="ARBA" id="ARBA00022692"/>
    </source>
</evidence>
<name>A0A0C3Q8S5_9AGAM</name>
<keyword evidence="6 8" id="KW-0472">Membrane</keyword>
<feature type="region of interest" description="Disordered" evidence="7">
    <location>
        <begin position="30"/>
        <end position="75"/>
    </location>
</feature>
<dbReference type="Proteomes" id="UP000054248">
    <property type="component" value="Unassembled WGS sequence"/>
</dbReference>
<evidence type="ECO:0000256" key="8">
    <source>
        <dbReference type="SAM" id="Phobius"/>
    </source>
</evidence>
<comment type="similarity">
    <text evidence="2">Belongs to the major facilitator superfamily.</text>
</comment>
<feature type="transmembrane region" description="Helical" evidence="8">
    <location>
        <begin position="354"/>
        <end position="373"/>
    </location>
</feature>
<organism evidence="10 11">
    <name type="scientific">Tulasnella calospora MUT 4182</name>
    <dbReference type="NCBI Taxonomy" id="1051891"/>
    <lineage>
        <taxon>Eukaryota</taxon>
        <taxon>Fungi</taxon>
        <taxon>Dikarya</taxon>
        <taxon>Basidiomycota</taxon>
        <taxon>Agaricomycotina</taxon>
        <taxon>Agaricomycetes</taxon>
        <taxon>Cantharellales</taxon>
        <taxon>Tulasnellaceae</taxon>
        <taxon>Tulasnella</taxon>
    </lineage>
</organism>
<dbReference type="InterPro" id="IPR036259">
    <property type="entry name" value="MFS_trans_sf"/>
</dbReference>
<evidence type="ECO:0000313" key="10">
    <source>
        <dbReference type="EMBL" id="KIO26270.1"/>
    </source>
</evidence>
<dbReference type="Gene3D" id="1.20.1250.20">
    <property type="entry name" value="MFS general substrate transporter like domains"/>
    <property type="match status" value="1"/>
</dbReference>
<dbReference type="GO" id="GO:0022857">
    <property type="term" value="F:transmembrane transporter activity"/>
    <property type="evidence" value="ECO:0007669"/>
    <property type="project" value="InterPro"/>
</dbReference>
<dbReference type="GO" id="GO:0016020">
    <property type="term" value="C:membrane"/>
    <property type="evidence" value="ECO:0007669"/>
    <property type="project" value="TreeGrafter"/>
</dbReference>
<feature type="transmembrane region" description="Helical" evidence="8">
    <location>
        <begin position="289"/>
        <end position="311"/>
    </location>
</feature>
<protein>
    <recommendedName>
        <fullName evidence="9">Major facilitator superfamily (MFS) profile domain-containing protein</fullName>
    </recommendedName>
</protein>
<feature type="transmembrane region" description="Helical" evidence="8">
    <location>
        <begin position="115"/>
        <end position="137"/>
    </location>
</feature>
<feature type="domain" description="Major facilitator superfamily (MFS) profile" evidence="9">
    <location>
        <begin position="82"/>
        <end position="467"/>
    </location>
</feature>
<feature type="compositionally biased region" description="Low complexity" evidence="7">
    <location>
        <begin position="64"/>
        <end position="75"/>
    </location>
</feature>
<keyword evidence="11" id="KW-1185">Reference proteome</keyword>
<dbReference type="SUPFAM" id="SSF103473">
    <property type="entry name" value="MFS general substrate transporter"/>
    <property type="match status" value="1"/>
</dbReference>
<evidence type="ECO:0000256" key="6">
    <source>
        <dbReference type="ARBA" id="ARBA00023136"/>
    </source>
</evidence>
<dbReference type="InterPro" id="IPR011701">
    <property type="entry name" value="MFS"/>
</dbReference>
<evidence type="ECO:0000256" key="1">
    <source>
        <dbReference type="ARBA" id="ARBA00004127"/>
    </source>
</evidence>
<dbReference type="PROSITE" id="PS50850">
    <property type="entry name" value="MFS"/>
    <property type="match status" value="1"/>
</dbReference>
<dbReference type="AlphaFoldDB" id="A0A0C3Q8S5"/>
<dbReference type="PANTHER" id="PTHR23514:SF3">
    <property type="entry name" value="BYPASS OF STOP CODON PROTEIN 6"/>
    <property type="match status" value="1"/>
</dbReference>
<comment type="subcellular location">
    <subcellularLocation>
        <location evidence="1">Endomembrane system</location>
        <topology evidence="1">Multi-pass membrane protein</topology>
    </subcellularLocation>
</comment>
<dbReference type="HOGENOM" id="CLU_021993_6_0_1"/>
<feature type="transmembrane region" description="Helical" evidence="8">
    <location>
        <begin position="323"/>
        <end position="342"/>
    </location>
</feature>
<dbReference type="Pfam" id="PF07690">
    <property type="entry name" value="MFS_1"/>
    <property type="match status" value="1"/>
</dbReference>
<dbReference type="OrthoDB" id="413079at2759"/>
<dbReference type="PANTHER" id="PTHR23514">
    <property type="entry name" value="BYPASS OF STOP CODON PROTEIN 6"/>
    <property type="match status" value="1"/>
</dbReference>
<keyword evidence="4 8" id="KW-0812">Transmembrane</keyword>